<name>A0A170VRS2_TRIIF</name>
<dbReference type="AlphaFoldDB" id="A0A170VRS2"/>
<dbReference type="EMBL" id="GEMB01006457">
    <property type="protein sequence ID" value="JAR96884.1"/>
    <property type="molecule type" value="Transcribed_RNA"/>
</dbReference>
<evidence type="ECO:0000313" key="2">
    <source>
        <dbReference type="EMBL" id="JAR96884.1"/>
    </source>
</evidence>
<reference evidence="2" key="1">
    <citation type="submission" date="2016-04" db="EMBL/GenBank/DDBJ databases">
        <authorList>
            <person name="Calderon-Fernandez G.M.Sr."/>
        </authorList>
    </citation>
    <scope>NUCLEOTIDE SEQUENCE</scope>
    <source>
        <strain evidence="2">Int1</strain>
        <tissue evidence="2">Integument</tissue>
    </source>
</reference>
<evidence type="ECO:0000256" key="1">
    <source>
        <dbReference type="SAM" id="SignalP"/>
    </source>
</evidence>
<keyword evidence="1" id="KW-0732">Signal</keyword>
<feature type="chain" id="PRO_5007904556" evidence="1">
    <location>
        <begin position="21"/>
        <end position="78"/>
    </location>
</feature>
<keyword evidence="2" id="KW-0675">Receptor</keyword>
<protein>
    <submittedName>
        <fullName evidence="2">Platelet endothelial aggregation receptor 1-like protein isoform x2</fullName>
    </submittedName>
</protein>
<organism evidence="2">
    <name type="scientific">Triatoma infestans</name>
    <name type="common">Assassin bug</name>
    <dbReference type="NCBI Taxonomy" id="30076"/>
    <lineage>
        <taxon>Eukaryota</taxon>
        <taxon>Metazoa</taxon>
        <taxon>Ecdysozoa</taxon>
        <taxon>Arthropoda</taxon>
        <taxon>Hexapoda</taxon>
        <taxon>Insecta</taxon>
        <taxon>Pterygota</taxon>
        <taxon>Neoptera</taxon>
        <taxon>Paraneoptera</taxon>
        <taxon>Hemiptera</taxon>
        <taxon>Heteroptera</taxon>
        <taxon>Panheteroptera</taxon>
        <taxon>Cimicomorpha</taxon>
        <taxon>Reduviidae</taxon>
        <taxon>Triatominae</taxon>
        <taxon>Triatoma</taxon>
    </lineage>
</organism>
<reference evidence="2" key="2">
    <citation type="journal article" date="2017" name="J. Med. Entomol.">
        <title>Transcriptome Analysis of the Triatoma infestans (Hemiptera: Reduviidae) Integument.</title>
        <authorList>
            <person name="Calderon-Fernandez G.M."/>
            <person name="Moriconi D.E."/>
            <person name="Dulbecco A.B."/>
            <person name="Juarez M.P."/>
        </authorList>
    </citation>
    <scope>NUCLEOTIDE SEQUENCE</scope>
    <source>
        <strain evidence="2">Int1</strain>
        <tissue evidence="2">Integument</tissue>
    </source>
</reference>
<sequence length="78" mass="8832">MAIKYLLLSGMLFCFSCAAGQVIGGRCRYDSDCFVEQSYCLRQERCECKENFLPTSDSLYCVATVGAVCNSRHDWVLR</sequence>
<proteinExistence type="predicted"/>
<accession>A0A170VRS2</accession>
<feature type="signal peptide" evidence="1">
    <location>
        <begin position="1"/>
        <end position="20"/>
    </location>
</feature>